<keyword evidence="1" id="KW-1133">Transmembrane helix</keyword>
<feature type="transmembrane region" description="Helical" evidence="1">
    <location>
        <begin position="63"/>
        <end position="84"/>
    </location>
</feature>
<keyword evidence="1" id="KW-0812">Transmembrane</keyword>
<evidence type="ECO:0000256" key="1">
    <source>
        <dbReference type="SAM" id="Phobius"/>
    </source>
</evidence>
<organism evidence="2 3">
    <name type="scientific">Sphingobium fontiphilum</name>
    <dbReference type="NCBI Taxonomy" id="944425"/>
    <lineage>
        <taxon>Bacteria</taxon>
        <taxon>Pseudomonadati</taxon>
        <taxon>Pseudomonadota</taxon>
        <taxon>Alphaproteobacteria</taxon>
        <taxon>Sphingomonadales</taxon>
        <taxon>Sphingomonadaceae</taxon>
        <taxon>Sphingobium</taxon>
    </lineage>
</organism>
<evidence type="ECO:0000313" key="2">
    <source>
        <dbReference type="EMBL" id="MBB3982132.1"/>
    </source>
</evidence>
<dbReference type="RefSeq" id="WP_183955186.1">
    <property type="nucleotide sequence ID" value="NZ_JACIEB010000003.1"/>
</dbReference>
<accession>A0A7W6DG32</accession>
<feature type="transmembrane region" description="Helical" evidence="1">
    <location>
        <begin position="12"/>
        <end position="31"/>
    </location>
</feature>
<name>A0A7W6DG32_9SPHN</name>
<gene>
    <name evidence="2" type="ORF">GGR44_001791</name>
</gene>
<reference evidence="2 3" key="1">
    <citation type="submission" date="2020-08" db="EMBL/GenBank/DDBJ databases">
        <title>Genomic Encyclopedia of Type Strains, Phase IV (KMG-IV): sequencing the most valuable type-strain genomes for metagenomic binning, comparative biology and taxonomic classification.</title>
        <authorList>
            <person name="Goeker M."/>
        </authorList>
    </citation>
    <scope>NUCLEOTIDE SEQUENCE [LARGE SCALE GENOMIC DNA]</scope>
    <source>
        <strain evidence="2 3">DSM 29348</strain>
    </source>
</reference>
<keyword evidence="1" id="KW-0472">Membrane</keyword>
<keyword evidence="3" id="KW-1185">Reference proteome</keyword>
<protein>
    <submittedName>
        <fullName evidence="2">Uncharacterized protein</fullName>
    </submittedName>
</protein>
<comment type="caution">
    <text evidence="2">The sequence shown here is derived from an EMBL/GenBank/DDBJ whole genome shotgun (WGS) entry which is preliminary data.</text>
</comment>
<proteinExistence type="predicted"/>
<dbReference type="Proteomes" id="UP000552757">
    <property type="component" value="Unassembled WGS sequence"/>
</dbReference>
<dbReference type="AlphaFoldDB" id="A0A7W6DG32"/>
<dbReference type="EMBL" id="JACIEB010000003">
    <property type="protein sequence ID" value="MBB3982132.1"/>
    <property type="molecule type" value="Genomic_DNA"/>
</dbReference>
<evidence type="ECO:0000313" key="3">
    <source>
        <dbReference type="Proteomes" id="UP000552757"/>
    </source>
</evidence>
<sequence>MDKGHHSLTNSRFRLVGAWIGLLLWLAYPIVESQGHADIFFYHCRLKPPLAGRDPCFSDHLPILEIVAFILTIALAYLFARFAFSLYAPPEDHRGRGWRLAGRAGGAGYYPSIQLAAALGGVDKLPGAIVA</sequence>